<dbReference type="EMBL" id="BMAU01021004">
    <property type="protein sequence ID" value="GFX86230.1"/>
    <property type="molecule type" value="Genomic_DNA"/>
</dbReference>
<comment type="caution">
    <text evidence="1">The sequence shown here is derived from an EMBL/GenBank/DDBJ whole genome shotgun (WGS) entry which is preliminary data.</text>
</comment>
<evidence type="ECO:0000313" key="1">
    <source>
        <dbReference type="EMBL" id="GFX86230.1"/>
    </source>
</evidence>
<organism evidence="1 2">
    <name type="scientific">Trichonephila clavipes</name>
    <name type="common">Golden silk orbweaver</name>
    <name type="synonym">Nephila clavipes</name>
    <dbReference type="NCBI Taxonomy" id="2585209"/>
    <lineage>
        <taxon>Eukaryota</taxon>
        <taxon>Metazoa</taxon>
        <taxon>Ecdysozoa</taxon>
        <taxon>Arthropoda</taxon>
        <taxon>Chelicerata</taxon>
        <taxon>Arachnida</taxon>
        <taxon>Araneae</taxon>
        <taxon>Araneomorphae</taxon>
        <taxon>Entelegynae</taxon>
        <taxon>Araneoidea</taxon>
        <taxon>Nephilidae</taxon>
        <taxon>Trichonephila</taxon>
    </lineage>
</organism>
<keyword evidence="2" id="KW-1185">Reference proteome</keyword>
<accession>A0A8X6R2A2</accession>
<dbReference type="Proteomes" id="UP000887159">
    <property type="component" value="Unassembled WGS sequence"/>
</dbReference>
<protein>
    <submittedName>
        <fullName evidence="1">Uncharacterized protein</fullName>
    </submittedName>
</protein>
<evidence type="ECO:0000313" key="2">
    <source>
        <dbReference type="Proteomes" id="UP000887159"/>
    </source>
</evidence>
<sequence>MLNTPPLFLRAIFWTSAEVKVFFVRQASPIVNVSGTPLTIMTSSLGVGTSPMSNNKQYPTTTCTGHFAICFEVA</sequence>
<name>A0A8X6R2A2_TRICX</name>
<proteinExistence type="predicted"/>
<reference evidence="1" key="1">
    <citation type="submission" date="2020-08" db="EMBL/GenBank/DDBJ databases">
        <title>Multicomponent nature underlies the extraordinary mechanical properties of spider dragline silk.</title>
        <authorList>
            <person name="Kono N."/>
            <person name="Nakamura H."/>
            <person name="Mori M."/>
            <person name="Yoshida Y."/>
            <person name="Ohtoshi R."/>
            <person name="Malay A.D."/>
            <person name="Moran D.A.P."/>
            <person name="Tomita M."/>
            <person name="Numata K."/>
            <person name="Arakawa K."/>
        </authorList>
    </citation>
    <scope>NUCLEOTIDE SEQUENCE</scope>
</reference>
<dbReference type="AlphaFoldDB" id="A0A8X6R2A2"/>
<gene>
    <name evidence="1" type="ORF">TNCV_2561121</name>
</gene>